<reference evidence="20" key="1">
    <citation type="submission" date="2023-10" db="EMBL/GenBank/DDBJ databases">
        <title>Genome assembly of Pristionchus species.</title>
        <authorList>
            <person name="Yoshida K."/>
            <person name="Sommer R.J."/>
        </authorList>
    </citation>
    <scope>NUCLEOTIDE SEQUENCE</scope>
    <source>
        <strain evidence="20">RS5133</strain>
    </source>
</reference>
<dbReference type="GO" id="GO:0016020">
    <property type="term" value="C:membrane"/>
    <property type="evidence" value="ECO:0007669"/>
    <property type="project" value="UniProtKB-SubCell"/>
</dbReference>
<comment type="pathway">
    <text evidence="3">Lipid metabolism; phospholipid metabolism.</text>
</comment>
<gene>
    <name evidence="20" type="ORF">PFISCL1PPCAC_7629</name>
</gene>
<evidence type="ECO:0000256" key="17">
    <source>
        <dbReference type="ARBA" id="ARBA00038923"/>
    </source>
</evidence>
<feature type="transmembrane region" description="Helical" evidence="19">
    <location>
        <begin position="23"/>
        <end position="42"/>
    </location>
</feature>
<keyword evidence="10" id="KW-0443">Lipid metabolism</keyword>
<sequence>NLQAGMGLVSALADTINTREDGLRLMLTILAGYPLALVHRTFFCKQSPTVQHTFFVVAGIALYLFNCGTAIYHSLLSTLFAFLITNYIPGKTESIIAAHVAFLGHMLVGYWFAESDQYDITWTTPFCIMVLRYIGLVMDVYDGHNLESCKPDQKLTGIRDKPSLLEIAAFGYFFTGTFVGPQFTLARFRSFVNGEFLDEKKEVRSSGIMPSLGRFVGGVTYMVIHQWGAVWIPAPDYFHSADYLNLSFFWRWTWVAIWFRLTMYRYCAAWLMTEGAAILAGLSYNGKDEKGEDKWDGTRDLHIIQWELGVDYNSIVGSFNVGTNTFAKNHLFRRMRWMGSKVGAQFATLMYLAVWHGYHLGYFLLFAYEMACFVAQDQFYIVIKRIPGLRAILDQSWTTPFKVVFARVVMTYSMGFAFLMFGLIKKEIWWGPVKSLYFVGFIIYFIVWPILFQVLMRVLPRGEKKVKTESDPATPADKKEL</sequence>
<evidence type="ECO:0000256" key="4">
    <source>
        <dbReference type="ARBA" id="ARBA00010323"/>
    </source>
</evidence>
<evidence type="ECO:0000313" key="20">
    <source>
        <dbReference type="EMBL" id="GMT16332.1"/>
    </source>
</evidence>
<evidence type="ECO:0000256" key="18">
    <source>
        <dbReference type="ARBA" id="ARBA00039721"/>
    </source>
</evidence>
<feature type="transmembrane region" description="Helical" evidence="19">
    <location>
        <begin position="404"/>
        <end position="424"/>
    </location>
</feature>
<evidence type="ECO:0000256" key="1">
    <source>
        <dbReference type="ARBA" id="ARBA00004141"/>
    </source>
</evidence>
<name>A0AAV5VDV0_9BILA</name>
<evidence type="ECO:0000256" key="15">
    <source>
        <dbReference type="ARBA" id="ARBA00025707"/>
    </source>
</evidence>
<keyword evidence="11 19" id="KW-0472">Membrane</keyword>
<keyword evidence="14" id="KW-0012">Acyltransferase</keyword>
<feature type="transmembrane region" description="Helical" evidence="19">
    <location>
        <begin position="167"/>
        <end position="186"/>
    </location>
</feature>
<comment type="similarity">
    <text evidence="4">Belongs to the membrane-bound acyltransferase family.</text>
</comment>
<dbReference type="PANTHER" id="PTHR13906:SF14">
    <property type="entry name" value="LYSOPHOSPHOLIPID ACYLTRANSFERASE 5"/>
    <property type="match status" value="1"/>
</dbReference>
<keyword evidence="21" id="KW-1185">Reference proteome</keyword>
<feature type="transmembrane region" description="Helical" evidence="19">
    <location>
        <begin position="95"/>
        <end position="113"/>
    </location>
</feature>
<keyword evidence="7 19" id="KW-0812">Transmembrane</keyword>
<evidence type="ECO:0000256" key="3">
    <source>
        <dbReference type="ARBA" id="ARBA00005074"/>
    </source>
</evidence>
<evidence type="ECO:0000256" key="5">
    <source>
        <dbReference type="ARBA" id="ARBA00022516"/>
    </source>
</evidence>
<evidence type="ECO:0000256" key="11">
    <source>
        <dbReference type="ARBA" id="ARBA00023136"/>
    </source>
</evidence>
<keyword evidence="5" id="KW-0444">Lipid biosynthesis</keyword>
<evidence type="ECO:0000256" key="6">
    <source>
        <dbReference type="ARBA" id="ARBA00022679"/>
    </source>
</evidence>
<proteinExistence type="inferred from homology"/>
<dbReference type="GO" id="GO:0005783">
    <property type="term" value="C:endoplasmic reticulum"/>
    <property type="evidence" value="ECO:0007669"/>
    <property type="project" value="UniProtKB-SubCell"/>
</dbReference>
<dbReference type="EC" id="2.3.1.n6" evidence="17"/>
<dbReference type="PANTHER" id="PTHR13906">
    <property type="entry name" value="PORCUPINE"/>
    <property type="match status" value="1"/>
</dbReference>
<keyword evidence="8" id="KW-0256">Endoplasmic reticulum</keyword>
<dbReference type="Pfam" id="PF03062">
    <property type="entry name" value="MBOAT"/>
    <property type="match status" value="1"/>
</dbReference>
<dbReference type="InterPro" id="IPR049941">
    <property type="entry name" value="LPLAT_7/PORCN-like"/>
</dbReference>
<keyword evidence="13" id="KW-1208">Phospholipid metabolism</keyword>
<evidence type="ECO:0000256" key="16">
    <source>
        <dbReference type="ARBA" id="ARBA00026120"/>
    </source>
</evidence>
<dbReference type="InterPro" id="IPR004299">
    <property type="entry name" value="MBOAT_fam"/>
</dbReference>
<feature type="transmembrane region" description="Helical" evidence="19">
    <location>
        <begin position="54"/>
        <end position="75"/>
    </location>
</feature>
<accession>A0AAV5VDV0</accession>
<dbReference type="GO" id="GO:0006656">
    <property type="term" value="P:phosphatidylcholine biosynthetic process"/>
    <property type="evidence" value="ECO:0007669"/>
    <property type="project" value="TreeGrafter"/>
</dbReference>
<dbReference type="Proteomes" id="UP001432322">
    <property type="component" value="Unassembled WGS sequence"/>
</dbReference>
<evidence type="ECO:0000313" key="21">
    <source>
        <dbReference type="Proteomes" id="UP001432322"/>
    </source>
</evidence>
<evidence type="ECO:0000256" key="7">
    <source>
        <dbReference type="ARBA" id="ARBA00022692"/>
    </source>
</evidence>
<feature type="transmembrane region" description="Helical" evidence="19">
    <location>
        <begin position="436"/>
        <end position="455"/>
    </location>
</feature>
<protein>
    <recommendedName>
        <fullName evidence="18">Lysophospholipid acyltransferase 5</fullName>
        <ecNumber evidence="16">2.3.1.23</ecNumber>
        <ecNumber evidence="17">2.3.1.n6</ecNumber>
    </recommendedName>
</protein>
<dbReference type="EC" id="2.3.1.23" evidence="16"/>
<keyword evidence="12" id="KW-0594">Phospholipid biosynthesis</keyword>
<evidence type="ECO:0000256" key="8">
    <source>
        <dbReference type="ARBA" id="ARBA00022824"/>
    </source>
</evidence>
<feature type="transmembrane region" description="Helical" evidence="19">
    <location>
        <begin position="338"/>
        <end position="356"/>
    </location>
</feature>
<evidence type="ECO:0000256" key="12">
    <source>
        <dbReference type="ARBA" id="ARBA00023209"/>
    </source>
</evidence>
<dbReference type="GO" id="GO:0071617">
    <property type="term" value="F:lysophospholipid acyltransferase activity"/>
    <property type="evidence" value="ECO:0007669"/>
    <property type="project" value="TreeGrafter"/>
</dbReference>
<organism evidence="20 21">
    <name type="scientific">Pristionchus fissidentatus</name>
    <dbReference type="NCBI Taxonomy" id="1538716"/>
    <lineage>
        <taxon>Eukaryota</taxon>
        <taxon>Metazoa</taxon>
        <taxon>Ecdysozoa</taxon>
        <taxon>Nematoda</taxon>
        <taxon>Chromadorea</taxon>
        <taxon>Rhabditida</taxon>
        <taxon>Rhabditina</taxon>
        <taxon>Diplogasteromorpha</taxon>
        <taxon>Diplogasteroidea</taxon>
        <taxon>Neodiplogasteridae</taxon>
        <taxon>Pristionchus</taxon>
    </lineage>
</organism>
<evidence type="ECO:0000256" key="10">
    <source>
        <dbReference type="ARBA" id="ARBA00023098"/>
    </source>
</evidence>
<dbReference type="EMBL" id="BTSY01000002">
    <property type="protein sequence ID" value="GMT16332.1"/>
    <property type="molecule type" value="Genomic_DNA"/>
</dbReference>
<comment type="caution">
    <text evidence="20">The sequence shown here is derived from an EMBL/GenBank/DDBJ whole genome shotgun (WGS) entry which is preliminary data.</text>
</comment>
<evidence type="ECO:0000256" key="2">
    <source>
        <dbReference type="ARBA" id="ARBA00004240"/>
    </source>
</evidence>
<comment type="subcellular location">
    <subcellularLocation>
        <location evidence="2">Endoplasmic reticulum</location>
    </subcellularLocation>
    <subcellularLocation>
        <location evidence="1">Membrane</location>
        <topology evidence="1">Multi-pass membrane protein</topology>
    </subcellularLocation>
</comment>
<comment type="pathway">
    <text evidence="15">Phospholipid metabolism.</text>
</comment>
<dbReference type="AlphaFoldDB" id="A0AAV5VDV0"/>
<keyword evidence="9 19" id="KW-1133">Transmembrane helix</keyword>
<evidence type="ECO:0000256" key="19">
    <source>
        <dbReference type="SAM" id="Phobius"/>
    </source>
</evidence>
<evidence type="ECO:0000256" key="14">
    <source>
        <dbReference type="ARBA" id="ARBA00023315"/>
    </source>
</evidence>
<dbReference type="GO" id="GO:0047184">
    <property type="term" value="F:1-acylglycerophosphocholine O-acyltransferase activity"/>
    <property type="evidence" value="ECO:0007669"/>
    <property type="project" value="UniProtKB-EC"/>
</dbReference>
<feature type="non-terminal residue" evidence="20">
    <location>
        <position position="1"/>
    </location>
</feature>
<dbReference type="GO" id="GO:0030258">
    <property type="term" value="P:lipid modification"/>
    <property type="evidence" value="ECO:0007669"/>
    <property type="project" value="TreeGrafter"/>
</dbReference>
<evidence type="ECO:0000256" key="13">
    <source>
        <dbReference type="ARBA" id="ARBA00023264"/>
    </source>
</evidence>
<evidence type="ECO:0000256" key="9">
    <source>
        <dbReference type="ARBA" id="ARBA00022989"/>
    </source>
</evidence>
<keyword evidence="6" id="KW-0808">Transferase</keyword>